<dbReference type="InterPro" id="IPR036397">
    <property type="entry name" value="RNaseH_sf"/>
</dbReference>
<dbReference type="EMBL" id="AAHIPE010000024">
    <property type="protein sequence ID" value="EBW5464515.1"/>
    <property type="molecule type" value="Genomic_DNA"/>
</dbReference>
<dbReference type="Proteomes" id="UP000839914">
    <property type="component" value="Unassembled WGS sequence"/>
</dbReference>
<reference evidence="11" key="5">
    <citation type="submission" date="2019-01" db="EMBL/GenBank/DDBJ databases">
        <authorList>
            <consortium name="NCBI Pathogen Detection Project"/>
        </authorList>
    </citation>
    <scope>NUCLEOTIDE SEQUENCE</scope>
    <source>
        <strain evidence="11">M295</strain>
        <strain evidence="10">Salmonella enterica</strain>
    </source>
</reference>
<dbReference type="EMBL" id="DAAFPQ010000018">
    <property type="protein sequence ID" value="HAB0972699.1"/>
    <property type="molecule type" value="Genomic_DNA"/>
</dbReference>
<gene>
    <name evidence="9" type="ORF">AVC05_20440</name>
    <name evidence="7" type="ORF">B1P38_23540</name>
    <name evidence="3" type="ORF">DMO92_17460</name>
    <name evidence="4" type="ORF">DPS76_19060</name>
    <name evidence="12" type="ORF">DRM14_21980</name>
    <name evidence="5" type="ORF">DU071_09325</name>
    <name evidence="6" type="ORF">EER35_14560</name>
    <name evidence="8" type="ORF">F3R12_17080</name>
    <name evidence="11" type="ORF">G0A52_17680</name>
    <name evidence="10" type="ORF">GB466_19350</name>
</gene>
<dbReference type="Proteomes" id="UP000839617">
    <property type="component" value="Unassembled WGS sequence"/>
</dbReference>
<organism evidence="11">
    <name type="scientific">Salmonella typhimurium</name>
    <dbReference type="NCBI Taxonomy" id="90371"/>
    <lineage>
        <taxon>Bacteria</taxon>
        <taxon>Pseudomonadati</taxon>
        <taxon>Pseudomonadota</taxon>
        <taxon>Gammaproteobacteria</taxon>
        <taxon>Enterobacterales</taxon>
        <taxon>Enterobacteriaceae</taxon>
        <taxon>Salmonella</taxon>
    </lineage>
</organism>
<proteinExistence type="predicted"/>
<reference evidence="2" key="1">
    <citation type="journal article" date="2016" name="Sci. Rep.">
        <title>Isolation and plasmid characterization of carbapenemase (IMP-4) producing Salmonella enterica Typhimurium from cats.</title>
        <authorList>
            <person name="Abraham S."/>
            <person name="O'Dea M."/>
            <person name="Trott D.J."/>
            <person name="Abraham R.J."/>
            <person name="Hughes D."/>
            <person name="Pang S."/>
            <person name="McKew G."/>
            <person name="Cheong E.Y."/>
            <person name="Merlino J."/>
            <person name="Saputra S."/>
            <person name="Malik R."/>
            <person name="Gottlieb T."/>
        </authorList>
    </citation>
    <scope>NUCLEOTIDE SEQUENCE</scope>
    <source>
        <plasmid evidence="2">pSTV-Mu1</plasmid>
    </source>
</reference>
<sequence length="554" mass="63738">MSSRRSAIPSDSLLQLRQRLDRLPPKSPERANQIAATAQLYGISVTTVYRALHLVLKPRTAHRSDHGQPRILPPSELEHYCELIAALKLRTTNKSGRHLSTGRAIQLLEEHGVETVQGLIKSPKGLLRKQTVNRWLSRWRLDQPRLLREPPAVRFQAENSNDCWQFDMSPSDLKHIERPDWVDPARGEPTLMLFSVVDDRSGVAYQEYRCVYGEDAESALRFLFNAMAPKTRSDFPFQGRPKLLYLDNGPVAKNHVFQNVMQSLKVDWLTHTPAGKDGTRTTARSKGKVERPFRTVKEAHETLYHFHKPETELQANEWLWNYLSRYNAQRHRSEKHSRLEDWLANIGQEGVRDMCSWEQYCRFAREPESRKVGVDARITIDGTAWEVEPDMAGETVILLWGLFDEEMYVEFTGETWGPYYPVSGPVPLHRYRTFRRGKAAERADRIHALARQLNIPISALSGSDLRVVSDDTQQRIDALPHQPFDTRKFEYHFPTVIAAKLAIADDLAIPLARMSDEDRAFIDSILTETLNRSEVLARIRDYFRSRQSGEDHAG</sequence>
<evidence type="ECO:0000259" key="1">
    <source>
        <dbReference type="PROSITE" id="PS50994"/>
    </source>
</evidence>
<dbReference type="EMBL" id="AAHNIA010000013">
    <property type="protein sequence ID" value="EBY1702139.1"/>
    <property type="molecule type" value="Genomic_DNA"/>
</dbReference>
<geneLocation type="plasmid" evidence="2">
    <name>pSTV-Mu1</name>
</geneLocation>
<dbReference type="Proteomes" id="UP000839616">
    <property type="component" value="Unassembled WGS sequence"/>
</dbReference>
<dbReference type="Gene3D" id="3.30.420.10">
    <property type="entry name" value="Ribonuclease H-like superfamily/Ribonuclease H"/>
    <property type="match status" value="1"/>
</dbReference>
<dbReference type="PANTHER" id="PTHR35004:SF7">
    <property type="entry name" value="INTEGRASE PROTEIN"/>
    <property type="match status" value="1"/>
</dbReference>
<dbReference type="PANTHER" id="PTHR35004">
    <property type="entry name" value="TRANSPOSASE RV3428C-RELATED"/>
    <property type="match status" value="1"/>
</dbReference>
<dbReference type="EMBL" id="AALDNI010000056">
    <property type="protein sequence ID" value="ECY5343578.1"/>
    <property type="molecule type" value="Genomic_DNA"/>
</dbReference>
<evidence type="ECO:0000313" key="3">
    <source>
        <dbReference type="EMBL" id="EBU9273819.1"/>
    </source>
</evidence>
<dbReference type="PATRIC" id="fig|90371.1185.peg.5041"/>
<dbReference type="OMA" id="HRYRAFK"/>
<name>A0A0B7J6M7_SALTM</name>
<evidence type="ECO:0000313" key="9">
    <source>
        <dbReference type="EMBL" id="ECY5343578.1"/>
    </source>
</evidence>
<evidence type="ECO:0000313" key="7">
    <source>
        <dbReference type="EMBL" id="ECU8356489.1"/>
    </source>
</evidence>
<dbReference type="EMBL" id="AAKRET010000036">
    <property type="protein sequence ID" value="ECU8356489.1"/>
    <property type="molecule type" value="Genomic_DNA"/>
</dbReference>
<dbReference type="PROSITE" id="PS50994">
    <property type="entry name" value="INTEGRASE"/>
    <property type="match status" value="1"/>
</dbReference>
<feature type="domain" description="Integrase catalytic" evidence="1">
    <location>
        <begin position="147"/>
        <end position="346"/>
    </location>
</feature>
<dbReference type="KEGG" id="seni:CY43_24205"/>
<dbReference type="RefSeq" id="WP_000098783.1">
    <property type="nucleotide sequence ID" value="NZ_CABIII010000003.1"/>
</dbReference>
<dbReference type="InterPro" id="IPR001584">
    <property type="entry name" value="Integrase_cat-core"/>
</dbReference>
<accession>A0A0M2IMN9</accession>
<dbReference type="AlphaFoldDB" id="A0A0B7J6M7"/>
<dbReference type="EMBL" id="AAKVET010000014">
    <property type="protein sequence ID" value="ECW0641532.1"/>
    <property type="molecule type" value="Genomic_DNA"/>
</dbReference>
<dbReference type="EMBL" id="DAAMDL010000028">
    <property type="protein sequence ID" value="HAC6222962.1"/>
    <property type="molecule type" value="Genomic_DNA"/>
</dbReference>
<dbReference type="Proteomes" id="UP000885385">
    <property type="component" value="Unassembled WGS sequence"/>
</dbReference>
<dbReference type="InterPro" id="IPR012337">
    <property type="entry name" value="RNaseH-like_sf"/>
</dbReference>
<accession>A0A0B7J6M7</accession>
<reference evidence="5" key="3">
    <citation type="submission" date="2018-07" db="EMBL/GenBank/DDBJ databases">
        <authorList>
            <person name="Ashton P.M."/>
            <person name="Dallman T."/>
            <person name="Nair S."/>
            <person name="De Pinna E."/>
            <person name="Peters T."/>
            <person name="Grant K."/>
        </authorList>
    </citation>
    <scope>NUCLEOTIDE SEQUENCE [LARGE SCALE GENOMIC DNA]</scope>
    <source>
        <strain evidence="5">356083</strain>
        <strain evidence="4">422529</strain>
        <strain evidence="12">425567</strain>
        <strain evidence="9">43916</strain>
        <strain evidence="3">488670</strain>
        <strain evidence="6">632340</strain>
    </source>
</reference>
<keyword evidence="2" id="KW-0614">Plasmid</keyword>
<dbReference type="Proteomes" id="UP000839909">
    <property type="component" value="Unassembled WGS sequence"/>
</dbReference>
<protein>
    <submittedName>
        <fullName evidence="11">IS481 family transposase</fullName>
    </submittedName>
    <submittedName>
        <fullName evidence="2">Putative integrase protein</fullName>
    </submittedName>
</protein>
<evidence type="ECO:0000313" key="2">
    <source>
        <dbReference type="EMBL" id="AOZ60929.1"/>
    </source>
</evidence>
<dbReference type="EMBL" id="AAHDPU010000016">
    <property type="protein sequence ID" value="EBU9273819.1"/>
    <property type="molecule type" value="Genomic_DNA"/>
</dbReference>
<dbReference type="Proteomes" id="UP000839911">
    <property type="component" value="Unassembled WGS sequence"/>
</dbReference>
<evidence type="ECO:0000313" key="8">
    <source>
        <dbReference type="EMBL" id="ECW0641532.1"/>
    </source>
</evidence>
<reference evidence="8" key="6">
    <citation type="submission" date="2019-09" db="EMBL/GenBank/DDBJ databases">
        <authorList>
            <consortium name="GenomeTrakr network: Whole genome sequencing for foodborne pathogen traceback"/>
        </authorList>
    </citation>
    <scope>NUCLEOTIDE SEQUENCE [LARGE SCALE GENOMIC DNA]</scope>
    <source>
        <strain evidence="8">AUSMDU00020735</strain>
    </source>
</reference>
<evidence type="ECO:0000313" key="11">
    <source>
        <dbReference type="EMBL" id="HAC6222962.1"/>
    </source>
</evidence>
<evidence type="ECO:0000313" key="6">
    <source>
        <dbReference type="EMBL" id="EBZ6922181.1"/>
    </source>
</evidence>
<evidence type="ECO:0000313" key="5">
    <source>
        <dbReference type="EMBL" id="EBY1702139.1"/>
    </source>
</evidence>
<evidence type="ECO:0000313" key="12">
    <source>
        <dbReference type="EMBL" id="MLP87935.1"/>
    </source>
</evidence>
<evidence type="ECO:0000313" key="4">
    <source>
        <dbReference type="EMBL" id="EBW5464515.1"/>
    </source>
</evidence>
<reference evidence="7" key="4">
    <citation type="submission" date="2018-08" db="EMBL/GenBank/DDBJ databases">
        <authorList>
            <consortium name="PulseNet: The National Subtyping Network for Foodborne Disease Surveillance"/>
            <person name="Tarr C.L."/>
            <person name="Trees E."/>
            <person name="Katz L.S."/>
            <person name="Carleton-Romer H.A."/>
            <person name="Stroika S."/>
            <person name="Kucerova Z."/>
            <person name="Roache K.F."/>
            <person name="Sabol A.L."/>
            <person name="Besser J."/>
            <person name="Gerner-Smidt P."/>
        </authorList>
    </citation>
    <scope>NUCLEOTIDE SEQUENCE [LARGE SCALE GENOMIC DNA]</scope>
    <source>
        <strain evidence="7">PNUSAS008736</strain>
    </source>
</reference>
<dbReference type="EMBL" id="KX777254">
    <property type="protein sequence ID" value="AOZ60929.1"/>
    <property type="molecule type" value="Genomic_DNA"/>
</dbReference>
<dbReference type="EMBL" id="RVDJ01000030">
    <property type="protein sequence ID" value="MLP87935.1"/>
    <property type="molecule type" value="Genomic_DNA"/>
</dbReference>
<dbReference type="GO" id="GO:0015074">
    <property type="term" value="P:DNA integration"/>
    <property type="evidence" value="ECO:0007669"/>
    <property type="project" value="InterPro"/>
</dbReference>
<dbReference type="SUPFAM" id="SSF53098">
    <property type="entry name" value="Ribonuclease H-like"/>
    <property type="match status" value="1"/>
</dbReference>
<dbReference type="GO" id="GO:0003676">
    <property type="term" value="F:nucleic acid binding"/>
    <property type="evidence" value="ECO:0007669"/>
    <property type="project" value="InterPro"/>
</dbReference>
<evidence type="ECO:0000313" key="10">
    <source>
        <dbReference type="EMBL" id="HAB0972699.1"/>
    </source>
</evidence>
<dbReference type="Proteomes" id="UP000839915">
    <property type="component" value="Unassembled WGS sequence"/>
</dbReference>
<reference evidence="11" key="2">
    <citation type="journal article" date="2018" name="Genome Biol.">
        <title>SKESA: strategic k-mer extension for scrupulous assemblies.</title>
        <authorList>
            <person name="Souvorov A."/>
            <person name="Agarwala R."/>
            <person name="Lipman D.J."/>
        </authorList>
    </citation>
    <scope>NUCLEOTIDE SEQUENCE</scope>
    <source>
        <strain evidence="11">M295</strain>
        <strain evidence="10">Salmonella enterica</strain>
    </source>
</reference>
<dbReference type="EMBL" id="AAHRYM010000017">
    <property type="protein sequence ID" value="EBZ6922181.1"/>
    <property type="molecule type" value="Genomic_DNA"/>
</dbReference>
<dbReference type="Proteomes" id="UP000839905">
    <property type="component" value="Unassembled WGS sequence"/>
</dbReference>